<dbReference type="InterPro" id="IPR006415">
    <property type="entry name" value="P-type_ATPase_IIIB"/>
</dbReference>
<evidence type="ECO:0000256" key="10">
    <source>
        <dbReference type="ARBA" id="ARBA00022741"/>
    </source>
</evidence>
<feature type="transmembrane region" description="Helical" evidence="19">
    <location>
        <begin position="155"/>
        <end position="176"/>
    </location>
</feature>
<feature type="transmembrane region" description="Helical" evidence="19">
    <location>
        <begin position="182"/>
        <end position="200"/>
    </location>
</feature>
<keyword evidence="7" id="KW-0997">Cell inner membrane</keyword>
<dbReference type="EC" id="7.2.2.14" evidence="4"/>
<feature type="transmembrane region" description="Helical" evidence="19">
    <location>
        <begin position="907"/>
        <end position="931"/>
    </location>
</feature>
<dbReference type="InterPro" id="IPR023214">
    <property type="entry name" value="HAD_sf"/>
</dbReference>
<keyword evidence="12" id="KW-0460">Magnesium</keyword>
<dbReference type="InterPro" id="IPR008250">
    <property type="entry name" value="ATPase_P-typ_transduc_dom_A_sf"/>
</dbReference>
<dbReference type="InterPro" id="IPR059000">
    <property type="entry name" value="ATPase_P-type_domA"/>
</dbReference>
<keyword evidence="10" id="KW-0547">Nucleotide-binding</keyword>
<dbReference type="NCBIfam" id="TIGR01524">
    <property type="entry name" value="ATPase-IIIB_Mg"/>
    <property type="match status" value="1"/>
</dbReference>
<dbReference type="InterPro" id="IPR044492">
    <property type="entry name" value="P_typ_ATPase_HD_dom"/>
</dbReference>
<comment type="catalytic activity">
    <reaction evidence="17">
        <text>Mg(2+)(out) + ATP + H2O = Mg(2+)(in) + ADP + phosphate + H(+)</text>
        <dbReference type="Rhea" id="RHEA:10260"/>
        <dbReference type="ChEBI" id="CHEBI:15377"/>
        <dbReference type="ChEBI" id="CHEBI:15378"/>
        <dbReference type="ChEBI" id="CHEBI:18420"/>
        <dbReference type="ChEBI" id="CHEBI:30616"/>
        <dbReference type="ChEBI" id="CHEBI:43474"/>
        <dbReference type="ChEBI" id="CHEBI:456216"/>
        <dbReference type="EC" id="7.2.2.14"/>
    </reaction>
</comment>
<feature type="transmembrane region" description="Helical" evidence="19">
    <location>
        <begin position="772"/>
        <end position="796"/>
    </location>
</feature>
<dbReference type="GO" id="GO:0005886">
    <property type="term" value="C:plasma membrane"/>
    <property type="evidence" value="ECO:0007669"/>
    <property type="project" value="UniProtKB-SubCell"/>
</dbReference>
<evidence type="ECO:0000256" key="19">
    <source>
        <dbReference type="SAM" id="Phobius"/>
    </source>
</evidence>
<dbReference type="SUPFAM" id="SSF56784">
    <property type="entry name" value="HAD-like"/>
    <property type="match status" value="1"/>
</dbReference>
<feature type="transmembrane region" description="Helical" evidence="19">
    <location>
        <begin position="362"/>
        <end position="380"/>
    </location>
</feature>
<sequence>MGLRGKEDFCFSLVKGLGKRGCLRGLLFSFQVRGRDCPSADGARRPGERNRPMSRAPTNSTESIYRRIAGLPFALWHSILEQRKSKERAKESALRETEKAIARRLWTLSRTPVSDLLQELGTSDAGLEEEEAERRLEEHGHNEVHSEKPPNWAQMLLWSYLNPFAILLSFMAVMAGWLGERYGVFIMALMIAVSVLLRFFQEFESSRAVEKLKAMVRTTAMVRRRWTEPEDGLPTPEMARGREIPLREIVPGDIIHLSAGDMIPADVRLLATRDLFVSQAALSGESFPVEKFDSAMSPAGGVERPVDVFGLPNIAFLGTNVISGTGTAVALHTGPSSYFGALAKGIRGYRATTSFDQSVSRVSWLLVKVIGTMIPIVLLLNGFTKGNWTEAFLFALAIGVGLTPAMLPMIVTGALAKGAISLSRKKVITKRLNAIQNIGAMDVLCTDKTGTLTHDKIILERFLDLEGEENPEVLEYAYLNSYYQSGLRNLLDAAVLEQREIGTRLIPQFQKVDELPFDFERRRMSVVARRTSTGRDLLITKGAVEEMIRICSQVKEGEAIVPFSKEMKRHALTLRDELNRDGMRVLAVAYKQLPEQVGSTVTSADENDLTFCGFIAFLDPPKHDAGPAIQALQKSGVEVKVITGDNEIVTARICDWVGLEIKGMLRGFEIEKLSEEELVAASEKTTAFVKMAPLQKARVIRALRAGGHAVGFLGDGINDAPALREADVGISVDTAVDIAKESADVILLEKNLMILEEAVVEGRRMFGNIVKYIKMATSSNFGNVLSVLGSAALLPFLPMKPLQLLIINLIYDLSQTLIPWDRMDDEFIAKPRKWEAESIGRFMVIIGPISSIFDYATFAALWFVFQANSPAHQSLFQSGWFLESLLSQSLIVHMIRTRKIPFFQSVAAWPLVVATILVFVVGQVILATPFGAAAGLVPLPMNFYFWLWGILLAYCVLTQLVKNWYVRRFGEWL</sequence>
<keyword evidence="15 19" id="KW-0472">Membrane</keyword>
<dbReference type="GO" id="GO:0005524">
    <property type="term" value="F:ATP binding"/>
    <property type="evidence" value="ECO:0007669"/>
    <property type="project" value="UniProtKB-KW"/>
</dbReference>
<dbReference type="NCBIfam" id="NF011702">
    <property type="entry name" value="PRK15122.1"/>
    <property type="match status" value="1"/>
</dbReference>
<dbReference type="PANTHER" id="PTHR42861">
    <property type="entry name" value="CALCIUM-TRANSPORTING ATPASE"/>
    <property type="match status" value="1"/>
</dbReference>
<dbReference type="Gene3D" id="3.40.1110.10">
    <property type="entry name" value="Calcium-transporting ATPase, cytoplasmic domain N"/>
    <property type="match status" value="1"/>
</dbReference>
<evidence type="ECO:0000256" key="13">
    <source>
        <dbReference type="ARBA" id="ARBA00022967"/>
    </source>
</evidence>
<keyword evidence="14 19" id="KW-1133">Transmembrane helix</keyword>
<evidence type="ECO:0000256" key="8">
    <source>
        <dbReference type="ARBA" id="ARBA00022553"/>
    </source>
</evidence>
<gene>
    <name evidence="21" type="primary">PMA1</name>
    <name evidence="21" type="synonym">PMA2</name>
    <name evidence="21" type="ORF">MAMT_00575</name>
</gene>
<dbReference type="InterPro" id="IPR001757">
    <property type="entry name" value="P_typ_ATPase"/>
</dbReference>
<keyword evidence="6" id="KW-1003">Cell membrane</keyword>
<dbReference type="Pfam" id="PF00122">
    <property type="entry name" value="E1-E2_ATPase"/>
    <property type="match status" value="1"/>
</dbReference>
<protein>
    <recommendedName>
        <fullName evidence="5">Magnesium-transporting ATPase, P-type 1</fullName>
        <ecNumber evidence="4">7.2.2.14</ecNumber>
    </recommendedName>
    <alternativeName>
        <fullName evidence="16">Mg(2+) transport ATPase, P-type 1</fullName>
    </alternativeName>
</protein>
<dbReference type="GO" id="GO:0015444">
    <property type="term" value="F:P-type magnesium transporter activity"/>
    <property type="evidence" value="ECO:0007669"/>
    <property type="project" value="UniProtKB-EC"/>
</dbReference>
<dbReference type="Gene3D" id="3.40.50.1000">
    <property type="entry name" value="HAD superfamily/HAD-like"/>
    <property type="match status" value="1"/>
</dbReference>
<dbReference type="PRINTS" id="PR01836">
    <property type="entry name" value="MGATPASE"/>
</dbReference>
<dbReference type="InterPro" id="IPR023299">
    <property type="entry name" value="ATPase_P-typ_cyto_dom_N"/>
</dbReference>
<dbReference type="Pfam" id="PF00690">
    <property type="entry name" value="Cation_ATPase_N"/>
    <property type="match status" value="1"/>
</dbReference>
<evidence type="ECO:0000313" key="21">
    <source>
        <dbReference type="EMBL" id="VVM05314.1"/>
    </source>
</evidence>
<dbReference type="InterPro" id="IPR006068">
    <property type="entry name" value="ATPase_P-typ_cation-transptr_C"/>
</dbReference>
<evidence type="ECO:0000256" key="4">
    <source>
        <dbReference type="ARBA" id="ARBA00012786"/>
    </source>
</evidence>
<dbReference type="InterPro" id="IPR004014">
    <property type="entry name" value="ATPase_P-typ_cation-transptr_N"/>
</dbReference>
<evidence type="ECO:0000256" key="15">
    <source>
        <dbReference type="ARBA" id="ARBA00023136"/>
    </source>
</evidence>
<evidence type="ECO:0000256" key="5">
    <source>
        <dbReference type="ARBA" id="ARBA00013555"/>
    </source>
</evidence>
<dbReference type="EMBL" id="CABFVA020000019">
    <property type="protein sequence ID" value="VVM05314.1"/>
    <property type="molecule type" value="Genomic_DNA"/>
</dbReference>
<evidence type="ECO:0000256" key="6">
    <source>
        <dbReference type="ARBA" id="ARBA00022475"/>
    </source>
</evidence>
<evidence type="ECO:0000256" key="11">
    <source>
        <dbReference type="ARBA" id="ARBA00022840"/>
    </source>
</evidence>
<evidence type="ECO:0000256" key="16">
    <source>
        <dbReference type="ARBA" id="ARBA00029806"/>
    </source>
</evidence>
<dbReference type="SFLD" id="SFLDS00003">
    <property type="entry name" value="Haloacid_Dehalogenase"/>
    <property type="match status" value="1"/>
</dbReference>
<dbReference type="SUPFAM" id="SSF81665">
    <property type="entry name" value="Calcium ATPase, transmembrane domain M"/>
    <property type="match status" value="1"/>
</dbReference>
<feature type="transmembrane region" description="Helical" evidence="19">
    <location>
        <begin position="943"/>
        <end position="961"/>
    </location>
</feature>
<comment type="function">
    <text evidence="1">Mediates magnesium influx to the cytosol.</text>
</comment>
<dbReference type="Pfam" id="PF13246">
    <property type="entry name" value="Cation_ATPase"/>
    <property type="match status" value="1"/>
</dbReference>
<comment type="similarity">
    <text evidence="3">Belongs to the cation transport ATPase (P-type) (TC 3.A.3) family. Type IIIB subfamily.</text>
</comment>
<dbReference type="SFLD" id="SFLDF00027">
    <property type="entry name" value="p-type_atpase"/>
    <property type="match status" value="1"/>
</dbReference>
<reference evidence="21 22" key="1">
    <citation type="submission" date="2019-09" db="EMBL/GenBank/DDBJ databases">
        <authorList>
            <person name="Cremers G."/>
        </authorList>
    </citation>
    <scope>NUCLEOTIDE SEQUENCE [LARGE SCALE GENOMIC DNA]</scope>
    <source>
        <strain evidence="21">4A</strain>
    </source>
</reference>
<dbReference type="InterPro" id="IPR023298">
    <property type="entry name" value="ATPase_P-typ_TM_dom_sf"/>
</dbReference>
<keyword evidence="8" id="KW-0597">Phosphoprotein</keyword>
<proteinExistence type="inferred from homology"/>
<feature type="compositionally biased region" description="Basic and acidic residues" evidence="18">
    <location>
        <begin position="36"/>
        <end position="51"/>
    </location>
</feature>
<evidence type="ECO:0000313" key="22">
    <source>
        <dbReference type="Proteomes" id="UP000334923"/>
    </source>
</evidence>
<dbReference type="Gene3D" id="1.20.1110.10">
    <property type="entry name" value="Calcium-transporting ATPase, transmembrane domain"/>
    <property type="match status" value="1"/>
</dbReference>
<evidence type="ECO:0000256" key="7">
    <source>
        <dbReference type="ARBA" id="ARBA00022519"/>
    </source>
</evidence>
<dbReference type="InterPro" id="IPR018303">
    <property type="entry name" value="ATPase_P-typ_P_site"/>
</dbReference>
<evidence type="ECO:0000256" key="2">
    <source>
        <dbReference type="ARBA" id="ARBA00004429"/>
    </source>
</evidence>
<comment type="subcellular location">
    <subcellularLocation>
        <location evidence="2">Cell inner membrane</location>
        <topology evidence="2">Multi-pass membrane protein</topology>
    </subcellularLocation>
</comment>
<evidence type="ECO:0000256" key="12">
    <source>
        <dbReference type="ARBA" id="ARBA00022842"/>
    </source>
</evidence>
<name>A0A5E6MGV8_9BACT</name>
<dbReference type="SUPFAM" id="SSF81653">
    <property type="entry name" value="Calcium ATPase, transduction domain A"/>
    <property type="match status" value="1"/>
</dbReference>
<dbReference type="SMART" id="SM00831">
    <property type="entry name" value="Cation_ATPase_N"/>
    <property type="match status" value="1"/>
</dbReference>
<dbReference type="CDD" id="cd02077">
    <property type="entry name" value="P-type_ATPase_Mg"/>
    <property type="match status" value="1"/>
</dbReference>
<dbReference type="Proteomes" id="UP000334923">
    <property type="component" value="Unassembled WGS sequence"/>
</dbReference>
<dbReference type="AlphaFoldDB" id="A0A5E6MGV8"/>
<dbReference type="Pfam" id="PF00689">
    <property type="entry name" value="Cation_ATPase_C"/>
    <property type="match status" value="1"/>
</dbReference>
<evidence type="ECO:0000256" key="1">
    <source>
        <dbReference type="ARBA" id="ARBA00003954"/>
    </source>
</evidence>
<organism evidence="21 22">
    <name type="scientific">Methylacidimicrobium tartarophylax</name>
    <dbReference type="NCBI Taxonomy" id="1041768"/>
    <lineage>
        <taxon>Bacteria</taxon>
        <taxon>Pseudomonadati</taxon>
        <taxon>Verrucomicrobiota</taxon>
        <taxon>Methylacidimicrobium</taxon>
    </lineage>
</organism>
<evidence type="ECO:0000256" key="9">
    <source>
        <dbReference type="ARBA" id="ARBA00022692"/>
    </source>
</evidence>
<keyword evidence="9 19" id="KW-0812">Transmembrane</keyword>
<dbReference type="Gene3D" id="2.70.150.10">
    <property type="entry name" value="Calcium-transporting ATPase, cytoplasmic transduction domain A"/>
    <property type="match status" value="1"/>
</dbReference>
<feature type="domain" description="Cation-transporting P-type ATPase N-terminal" evidence="20">
    <location>
        <begin position="107"/>
        <end position="180"/>
    </location>
</feature>
<accession>A0A5E6MGV8</accession>
<feature type="transmembrane region" description="Helical" evidence="19">
    <location>
        <begin position="392"/>
        <end position="416"/>
    </location>
</feature>
<feature type="transmembrane region" description="Helical" evidence="19">
    <location>
        <begin position="842"/>
        <end position="865"/>
    </location>
</feature>
<evidence type="ECO:0000256" key="18">
    <source>
        <dbReference type="SAM" id="MobiDB-lite"/>
    </source>
</evidence>
<evidence type="ECO:0000256" key="14">
    <source>
        <dbReference type="ARBA" id="ARBA00022989"/>
    </source>
</evidence>
<dbReference type="SFLD" id="SFLDG00002">
    <property type="entry name" value="C1.7:_P-type_atpase_like"/>
    <property type="match status" value="1"/>
</dbReference>
<feature type="region of interest" description="Disordered" evidence="18">
    <location>
        <begin position="36"/>
        <end position="61"/>
    </location>
</feature>
<keyword evidence="22" id="KW-1185">Reference proteome</keyword>
<evidence type="ECO:0000256" key="17">
    <source>
        <dbReference type="ARBA" id="ARBA00047295"/>
    </source>
</evidence>
<dbReference type="NCBIfam" id="TIGR01494">
    <property type="entry name" value="ATPase_P-type"/>
    <property type="match status" value="1"/>
</dbReference>
<keyword evidence="13" id="KW-1278">Translocase</keyword>
<evidence type="ECO:0000259" key="20">
    <source>
        <dbReference type="SMART" id="SM00831"/>
    </source>
</evidence>
<evidence type="ECO:0000256" key="3">
    <source>
        <dbReference type="ARBA" id="ARBA00008746"/>
    </source>
</evidence>
<keyword evidence="11" id="KW-0067">ATP-binding</keyword>
<dbReference type="GO" id="GO:0016887">
    <property type="term" value="F:ATP hydrolysis activity"/>
    <property type="evidence" value="ECO:0007669"/>
    <property type="project" value="InterPro"/>
</dbReference>
<dbReference type="InterPro" id="IPR036412">
    <property type="entry name" value="HAD-like_sf"/>
</dbReference>
<dbReference type="PROSITE" id="PS00154">
    <property type="entry name" value="ATPASE_E1_E2"/>
    <property type="match status" value="1"/>
</dbReference>